<accession>A0A085LID1</accession>
<dbReference type="AlphaFoldDB" id="A0A085LID1"/>
<evidence type="ECO:0000313" key="2">
    <source>
        <dbReference type="Proteomes" id="UP000030764"/>
    </source>
</evidence>
<name>A0A085LID1_9BILA</name>
<dbReference type="Proteomes" id="UP000030764">
    <property type="component" value="Unassembled WGS sequence"/>
</dbReference>
<proteinExistence type="predicted"/>
<feature type="non-terminal residue" evidence="1">
    <location>
        <position position="83"/>
    </location>
</feature>
<organism evidence="1 2">
    <name type="scientific">Trichuris suis</name>
    <name type="common">pig whipworm</name>
    <dbReference type="NCBI Taxonomy" id="68888"/>
    <lineage>
        <taxon>Eukaryota</taxon>
        <taxon>Metazoa</taxon>
        <taxon>Ecdysozoa</taxon>
        <taxon>Nematoda</taxon>
        <taxon>Enoplea</taxon>
        <taxon>Dorylaimia</taxon>
        <taxon>Trichinellida</taxon>
        <taxon>Trichuridae</taxon>
        <taxon>Trichuris</taxon>
    </lineage>
</organism>
<keyword evidence="2" id="KW-1185">Reference proteome</keyword>
<gene>
    <name evidence="1" type="ORF">M513_14395</name>
</gene>
<evidence type="ECO:0000313" key="1">
    <source>
        <dbReference type="EMBL" id="KFD44727.1"/>
    </source>
</evidence>
<dbReference type="EMBL" id="KL365153">
    <property type="protein sequence ID" value="KFD44727.1"/>
    <property type="molecule type" value="Genomic_DNA"/>
</dbReference>
<sequence length="83" mass="9771">MVSDLTAVKAFKLYETWASKICWTPDFAERQMMEKSYQAEAMALMDSQNCFKILFLPMDNRKVSFELVNTILPDEQIKQQQQQ</sequence>
<protein>
    <submittedName>
        <fullName evidence="1">Uncharacterized protein</fullName>
    </submittedName>
</protein>
<reference evidence="1 2" key="1">
    <citation type="journal article" date="2014" name="Nat. Genet.">
        <title>Genome and transcriptome of the porcine whipworm Trichuris suis.</title>
        <authorList>
            <person name="Jex A.R."/>
            <person name="Nejsum P."/>
            <person name="Schwarz E.M."/>
            <person name="Hu L."/>
            <person name="Young N.D."/>
            <person name="Hall R.S."/>
            <person name="Korhonen P.K."/>
            <person name="Liao S."/>
            <person name="Thamsborg S."/>
            <person name="Xia J."/>
            <person name="Xu P."/>
            <person name="Wang S."/>
            <person name="Scheerlinck J.P."/>
            <person name="Hofmann A."/>
            <person name="Sternberg P.W."/>
            <person name="Wang J."/>
            <person name="Gasser R.B."/>
        </authorList>
    </citation>
    <scope>NUCLEOTIDE SEQUENCE [LARGE SCALE GENOMIC DNA]</scope>
    <source>
        <strain evidence="1">DCEP-RM93M</strain>
    </source>
</reference>